<dbReference type="InterPro" id="IPR013783">
    <property type="entry name" value="Ig-like_fold"/>
</dbReference>
<dbReference type="RefSeq" id="WP_089382859.1">
    <property type="nucleotide sequence ID" value="NZ_FZNT01000012.1"/>
</dbReference>
<dbReference type="SUPFAM" id="SSF51011">
    <property type="entry name" value="Glycosyl hydrolase domain"/>
    <property type="match status" value="1"/>
</dbReference>
<keyword evidence="4" id="KW-1185">Reference proteome</keyword>
<accession>A0A238Z138</accession>
<dbReference type="InterPro" id="IPR008979">
    <property type="entry name" value="Galactose-bd-like_sf"/>
</dbReference>
<dbReference type="Proteomes" id="UP000198384">
    <property type="component" value="Unassembled WGS sequence"/>
</dbReference>
<dbReference type="InterPro" id="IPR005084">
    <property type="entry name" value="CBM6"/>
</dbReference>
<dbReference type="NCBIfam" id="TIGR04183">
    <property type="entry name" value="Por_Secre_tail"/>
    <property type="match status" value="1"/>
</dbReference>
<dbReference type="InterPro" id="IPR006584">
    <property type="entry name" value="Cellulose-bd_IV"/>
</dbReference>
<dbReference type="Gene3D" id="3.20.20.80">
    <property type="entry name" value="Glycosidases"/>
    <property type="match status" value="1"/>
</dbReference>
<organism evidence="3 4">
    <name type="scientific">Lutibacter agarilyticus</name>
    <dbReference type="NCBI Taxonomy" id="1109740"/>
    <lineage>
        <taxon>Bacteria</taxon>
        <taxon>Pseudomonadati</taxon>
        <taxon>Bacteroidota</taxon>
        <taxon>Flavobacteriia</taxon>
        <taxon>Flavobacteriales</taxon>
        <taxon>Flavobacteriaceae</taxon>
        <taxon>Lutibacter</taxon>
    </lineage>
</organism>
<dbReference type="Pfam" id="PF17957">
    <property type="entry name" value="Big_7"/>
    <property type="match status" value="1"/>
</dbReference>
<evidence type="ECO:0000259" key="2">
    <source>
        <dbReference type="PROSITE" id="PS51175"/>
    </source>
</evidence>
<keyword evidence="1" id="KW-0732">Signal</keyword>
<dbReference type="GO" id="GO:0030246">
    <property type="term" value="F:carbohydrate binding"/>
    <property type="evidence" value="ECO:0007669"/>
    <property type="project" value="InterPro"/>
</dbReference>
<protein>
    <submittedName>
        <fullName evidence="3">Por secretion system C-terminal sorting domain-containing protein</fullName>
    </submittedName>
</protein>
<dbReference type="InterPro" id="IPR051923">
    <property type="entry name" value="Glycosyl_Hydrolase_39"/>
</dbReference>
<dbReference type="Gene3D" id="2.60.40.10">
    <property type="entry name" value="Immunoglobulins"/>
    <property type="match status" value="1"/>
</dbReference>
<dbReference type="Gene3D" id="2.60.120.260">
    <property type="entry name" value="Galactose-binding domain-like"/>
    <property type="match status" value="2"/>
</dbReference>
<dbReference type="Pfam" id="PF03422">
    <property type="entry name" value="CBM_6"/>
    <property type="match status" value="1"/>
</dbReference>
<dbReference type="PANTHER" id="PTHR12631">
    <property type="entry name" value="ALPHA-L-IDURONIDASE"/>
    <property type="match status" value="1"/>
</dbReference>
<dbReference type="InterPro" id="IPR017853">
    <property type="entry name" value="GH"/>
</dbReference>
<dbReference type="OrthoDB" id="9800925at2"/>
<dbReference type="SUPFAM" id="SSF51445">
    <property type="entry name" value="(Trans)glycosidases"/>
    <property type="match status" value="1"/>
</dbReference>
<dbReference type="SUPFAM" id="SSF49785">
    <property type="entry name" value="Galactose-binding domain-like"/>
    <property type="match status" value="2"/>
</dbReference>
<name>A0A238Z138_9FLAO</name>
<dbReference type="AlphaFoldDB" id="A0A238Z138"/>
<dbReference type="EMBL" id="FZNT01000012">
    <property type="protein sequence ID" value="SNR76982.1"/>
    <property type="molecule type" value="Genomic_DNA"/>
</dbReference>
<feature type="domain" description="CBM6" evidence="2">
    <location>
        <begin position="494"/>
        <end position="633"/>
    </location>
</feature>
<sequence>MKNIDKIKSLLVLLFFLPSLLMAQTYPFILPATVTAELNVETTNTEDFKNTLLGYNIEGFNTNLQKDFIRLVDPITIRFPHGVWANFYEWQDDTYQQDSYDNGTHQATLDIYVDRIKGHIGGIAALNKERVDAGRKGFDMMWTYSINFDDGASSVARAKKDIALGLEVKDIELGNEHFWKNQRSNRTATEADYLREAKAVSAALKDEFPDIRVSIPLSWRHAQAGTTINHAAYNAAIADDGSYFDALSIHKYLGADPDQPGESNSAYEALLTAKLELAEDVNWVRDNYGPGKPIWLTEWGVSAGSDVHGAACLGMADAYLYMAENQQVFDRANWFSFNRVLNAMVVVGSNREPVYPLQKRGYLSTYEILHSVLKDATLLKSNVSSSAQLTTTRGSVNAVNARAVTKDGNTTVIAINLSDKPVEFTLKFDNIVYGGSFKHEALKFDNVGVIDPIDFYSNPLTLVKSGSGTITLPPLSISKITEVTLDPTVKFIPGTIEAEDYKSGGEGVGYSDTTLGNSLNASSFADGVDVGIFNSTTYVGGTQTGEWLKYDVNVLQDGDYDVEFLYAAATAGSISLEIDDIGIFKNHELQSTPNNGADFQLSPKVSIDLAQGQHNLKIKVEKGGFNLDKMNFIYVVPPPAPSFVSPANGAIILPGSDIEVEASTTLGSSEIKSMELFINDVSVRLLNTGPFKWGYAGLGDTLLENIAEGDYTLKLVLTNVRDNTSETVIVVNSQAGVTQPFSGALHQVPGKIEVEDYDLGGEGFAYHDSSLGNDTSGYRTENDVDLTTGGSGIVSNALSGGEYTRYSINVTESGSYHMLVNYKTSSSTSKPFAAALLPIDLSSSRTLFSQAAGSTTSGIIHTGGTYKDYVSINFDLDAGFWVLELQIPNGGAGPNYDYVTLVREGTLGVEDDVLLTKQLVLYPMPSNTGIFNLSESTSWEVYSMLGVKVMQGEGVLVDISKFPKGMYILRTEKGISKRLFFQ</sequence>
<evidence type="ECO:0000313" key="3">
    <source>
        <dbReference type="EMBL" id="SNR76982.1"/>
    </source>
</evidence>
<evidence type="ECO:0000256" key="1">
    <source>
        <dbReference type="ARBA" id="ARBA00022729"/>
    </source>
</evidence>
<dbReference type="PROSITE" id="PS51175">
    <property type="entry name" value="CBM6"/>
    <property type="match status" value="1"/>
</dbReference>
<dbReference type="GO" id="GO:0004553">
    <property type="term" value="F:hydrolase activity, hydrolyzing O-glycosyl compounds"/>
    <property type="evidence" value="ECO:0007669"/>
    <property type="project" value="TreeGrafter"/>
</dbReference>
<dbReference type="CDD" id="cd04080">
    <property type="entry name" value="CBM6_cellulase-like"/>
    <property type="match status" value="2"/>
</dbReference>
<reference evidence="3 4" key="1">
    <citation type="submission" date="2017-06" db="EMBL/GenBank/DDBJ databases">
        <authorList>
            <person name="Kim H.J."/>
            <person name="Triplett B.A."/>
        </authorList>
    </citation>
    <scope>NUCLEOTIDE SEQUENCE [LARGE SCALE GENOMIC DNA]</scope>
    <source>
        <strain evidence="3 4">DSM 29150</strain>
    </source>
</reference>
<proteinExistence type="predicted"/>
<dbReference type="PANTHER" id="PTHR12631:SF10">
    <property type="entry name" value="BETA-XYLOSIDASE-LIKE PROTEIN-RELATED"/>
    <property type="match status" value="1"/>
</dbReference>
<dbReference type="InterPro" id="IPR026444">
    <property type="entry name" value="Secre_tail"/>
</dbReference>
<evidence type="ECO:0000313" key="4">
    <source>
        <dbReference type="Proteomes" id="UP000198384"/>
    </source>
</evidence>
<gene>
    <name evidence="3" type="ORF">SAMN06265371_1129</name>
</gene>
<dbReference type="SMART" id="SM00606">
    <property type="entry name" value="CBD_IV"/>
    <property type="match status" value="1"/>
</dbReference>